<accession>A0A8A5HX58</accession>
<evidence type="ECO:0000256" key="3">
    <source>
        <dbReference type="ARBA" id="ARBA00012925"/>
    </source>
</evidence>
<keyword evidence="6 8" id="KW-0456">Lyase</keyword>
<evidence type="ECO:0000256" key="2">
    <source>
        <dbReference type="ARBA" id="ARBA00010718"/>
    </source>
</evidence>
<dbReference type="InterPro" id="IPR036398">
    <property type="entry name" value="CA_dom_sf"/>
</dbReference>
<dbReference type="InterPro" id="IPR018338">
    <property type="entry name" value="Carbonic_anhydrase_a-class_CS"/>
</dbReference>
<evidence type="ECO:0000259" key="11">
    <source>
        <dbReference type="PROSITE" id="PS51144"/>
    </source>
</evidence>
<name>A0A8A5HX58_9DINO</name>
<evidence type="ECO:0000256" key="6">
    <source>
        <dbReference type="ARBA" id="ARBA00023239"/>
    </source>
</evidence>
<dbReference type="PROSITE" id="PS51144">
    <property type="entry name" value="ALPHA_CA_2"/>
    <property type="match status" value="2"/>
</dbReference>
<keyword evidence="10" id="KW-0472">Membrane</keyword>
<dbReference type="EC" id="4.2.1.1" evidence="3 8"/>
<dbReference type="CDD" id="cd00326">
    <property type="entry name" value="alpha_CA"/>
    <property type="match status" value="1"/>
</dbReference>
<protein>
    <recommendedName>
        <fullName evidence="3 8">Carbonic anhydrase</fullName>
        <ecNumber evidence="3 8">4.2.1.1</ecNumber>
    </recommendedName>
</protein>
<organism evidence="12">
    <name type="scientific">Cladocopium sp</name>
    <dbReference type="NCBI Taxonomy" id="2486705"/>
    <lineage>
        <taxon>Eukaryota</taxon>
        <taxon>Sar</taxon>
        <taxon>Alveolata</taxon>
        <taxon>Dinophyceae</taxon>
        <taxon>Suessiales</taxon>
        <taxon>Symbiodiniaceae</taxon>
        <taxon>Cladocopium</taxon>
    </lineage>
</organism>
<comment type="catalytic activity">
    <reaction evidence="7 8">
        <text>hydrogencarbonate + H(+) = CO2 + H2O</text>
        <dbReference type="Rhea" id="RHEA:10748"/>
        <dbReference type="ChEBI" id="CHEBI:15377"/>
        <dbReference type="ChEBI" id="CHEBI:15378"/>
        <dbReference type="ChEBI" id="CHEBI:16526"/>
        <dbReference type="ChEBI" id="CHEBI:17544"/>
        <dbReference type="EC" id="4.2.1.1"/>
    </reaction>
</comment>
<dbReference type="Pfam" id="PF00194">
    <property type="entry name" value="Carb_anhydrase"/>
    <property type="match status" value="2"/>
</dbReference>
<evidence type="ECO:0000256" key="8">
    <source>
        <dbReference type="RuleBase" id="RU367011"/>
    </source>
</evidence>
<comment type="cofactor">
    <cofactor evidence="8">
        <name>Zn(2+)</name>
        <dbReference type="ChEBI" id="CHEBI:29105"/>
    </cofactor>
</comment>
<feature type="chain" id="PRO_5033108526" description="Carbonic anhydrase" evidence="8">
    <location>
        <begin position="20"/>
        <end position="948"/>
    </location>
</feature>
<dbReference type="GO" id="GO:0004089">
    <property type="term" value="F:carbonate dehydratase activity"/>
    <property type="evidence" value="ECO:0007669"/>
    <property type="project" value="UniProtKB-UniRule"/>
</dbReference>
<feature type="region of interest" description="Disordered" evidence="9">
    <location>
        <begin position="453"/>
        <end position="473"/>
    </location>
</feature>
<dbReference type="EMBL" id="MW759813">
    <property type="protein sequence ID" value="QTF33996.1"/>
    <property type="molecule type" value="mRNA"/>
</dbReference>
<dbReference type="AlphaFoldDB" id="A0A8A5HX58"/>
<keyword evidence="4 8" id="KW-0479">Metal-binding</keyword>
<dbReference type="GO" id="GO:0008270">
    <property type="term" value="F:zinc ion binding"/>
    <property type="evidence" value="ECO:0007669"/>
    <property type="project" value="UniProtKB-UniRule"/>
</dbReference>
<comment type="function">
    <text evidence="1 8">Reversible hydration of carbon dioxide.</text>
</comment>
<feature type="signal peptide" evidence="8">
    <location>
        <begin position="1"/>
        <end position="19"/>
    </location>
</feature>
<keyword evidence="5 8" id="KW-0862">Zinc</keyword>
<evidence type="ECO:0000256" key="7">
    <source>
        <dbReference type="ARBA" id="ARBA00048348"/>
    </source>
</evidence>
<evidence type="ECO:0000313" key="12">
    <source>
        <dbReference type="EMBL" id="QTF33996.1"/>
    </source>
</evidence>
<evidence type="ECO:0000256" key="10">
    <source>
        <dbReference type="SAM" id="Phobius"/>
    </source>
</evidence>
<dbReference type="PANTHER" id="PTHR18952">
    <property type="entry name" value="CARBONIC ANHYDRASE"/>
    <property type="match status" value="1"/>
</dbReference>
<comment type="similarity">
    <text evidence="2 8">Belongs to the alpha-carbonic anhydrase family.</text>
</comment>
<keyword evidence="8" id="KW-0732">Signal</keyword>
<evidence type="ECO:0000256" key="1">
    <source>
        <dbReference type="ARBA" id="ARBA00002904"/>
    </source>
</evidence>
<dbReference type="SMART" id="SM01057">
    <property type="entry name" value="Carb_anhydrase"/>
    <property type="match status" value="1"/>
</dbReference>
<keyword evidence="10" id="KW-0812">Transmembrane</keyword>
<dbReference type="Gene3D" id="3.10.200.10">
    <property type="entry name" value="Alpha carbonic anhydrase"/>
    <property type="match status" value="3"/>
</dbReference>
<feature type="domain" description="Alpha-carbonic anhydrase" evidence="11">
    <location>
        <begin position="53"/>
        <end position="318"/>
    </location>
</feature>
<dbReference type="InterPro" id="IPR001148">
    <property type="entry name" value="CA_dom"/>
</dbReference>
<proteinExistence type="evidence at transcript level"/>
<dbReference type="PROSITE" id="PS00162">
    <property type="entry name" value="ALPHA_CA_1"/>
    <property type="match status" value="1"/>
</dbReference>
<keyword evidence="10" id="KW-1133">Transmembrane helix</keyword>
<reference evidence="12" key="1">
    <citation type="submission" date="2021-03" db="EMBL/GenBank/DDBJ databases">
        <authorList>
            <person name="Mani R."/>
            <person name="Boo M.V."/>
            <person name="Chew S.F."/>
            <person name="Ip Y.K."/>
        </authorList>
    </citation>
    <scope>NUCLEOTIDE SEQUENCE</scope>
    <source>
        <tissue evidence="12">Outer Mantle</tissue>
    </source>
</reference>
<dbReference type="SUPFAM" id="SSF51069">
    <property type="entry name" value="Carbonic anhydrase"/>
    <property type="match status" value="2"/>
</dbReference>
<evidence type="ECO:0000256" key="4">
    <source>
        <dbReference type="ARBA" id="ARBA00022723"/>
    </source>
</evidence>
<dbReference type="InterPro" id="IPR023561">
    <property type="entry name" value="Carbonic_anhydrase_a-class"/>
</dbReference>
<feature type="domain" description="Alpha-carbonic anhydrase" evidence="11">
    <location>
        <begin position="631"/>
        <end position="875"/>
    </location>
</feature>
<sequence>MFVAMWRALVGVCVAASSAETGRRLQNYGGCPQWQNTTFSDEKSPFGWPLTPNDWSFSEQRLWPESYLACGGLRQSPIDVPVHGQACGIDRTSNPDGALKDAAKYKVVSYAKVEVSPYMRTVRVIDDFGSVKLKDESGHDREFQAISAQLTAPSMHTMDGKHYAAELMVLHKPKDDLDMLREGLILSVFFDDQNGTESPLFTHFGFSADGSGNSPSKSWDAPHYIDVAKEIEEAAKGASYLYDGSMPVPPCHENIKYLVLGHAVPVLPAQTKALEETLRCWAGGKDKRATVKGTCRTVTKDSLTLGGPHHGATCKAAEEKGQSHRLAACWDAGLLPEEAKSCVKSPIDLLPTMASTTSEDRKPYFNFRPVKHAHIAPSNFSLDVTPLEMGMPGPLPNFGTIMILGKKYMVRKISVRPLSSHTYHGERHVGEIIIESLVFGDEISTQAALLFGRPGGPDHPDAHGGHGGGHSAHRRLKYQHNKDDTYGDDELHRLWISVPIKLGVENALLRQIGLPFQAYKEAIKDQHPYQIENTIDLEGGIKAALAGNWLFYSGGAVDASCPKWGVRWIALTTPITASLTQLNYLQLPVSGVDSVRYPQITFTKQEYPQQVFKNGLPIWALSWHQQCDANAHWTYDDVHCWDVIYPTCKTGTRQSPIDILSNKVETVGKGNFLSRVDWKPVHDLKIANNGHSLQVTNDMFGYIKLIGEDGFPDFYDVAQFHLHMPSEHLIDGRQFSAELHVVHTRQVAVGQQKNTYDSFPLVVLGFMFDIGEEESHFLKQFYLGEETIPNNTYKTARRPIDLMRSLGPALNGNFYRYDGSFTTPDCHEEIKWFVFDHVFSMSLAQWETFKVEFPFAHFNRPVNQIHNHHVVKNDFKEGVEARYDFFLNRDQGRDRMLPGEGYILFPVLASLVVMACIMLAVFVREGRSKLESAGGLTETIGRVTYNRM</sequence>
<evidence type="ECO:0000256" key="9">
    <source>
        <dbReference type="SAM" id="MobiDB-lite"/>
    </source>
</evidence>
<feature type="transmembrane region" description="Helical" evidence="10">
    <location>
        <begin position="902"/>
        <end position="923"/>
    </location>
</feature>
<evidence type="ECO:0000256" key="5">
    <source>
        <dbReference type="ARBA" id="ARBA00022833"/>
    </source>
</evidence>
<dbReference type="PANTHER" id="PTHR18952:SF265">
    <property type="entry name" value="CARBONIC ANHYDRASE"/>
    <property type="match status" value="1"/>
</dbReference>